<dbReference type="Gene3D" id="2.60.120.40">
    <property type="match status" value="1"/>
</dbReference>
<dbReference type="EMBL" id="CAJPWZ010001257">
    <property type="protein sequence ID" value="CAG2211179.1"/>
    <property type="molecule type" value="Genomic_DNA"/>
</dbReference>
<dbReference type="OrthoDB" id="6169627at2759"/>
<comment type="caution">
    <text evidence="3">The sequence shown here is derived from an EMBL/GenBank/DDBJ whole genome shotgun (WGS) entry which is preliminary data.</text>
</comment>
<keyword evidence="4" id="KW-1185">Reference proteome</keyword>
<organism evidence="3 4">
    <name type="scientific">Mytilus edulis</name>
    <name type="common">Blue mussel</name>
    <dbReference type="NCBI Taxonomy" id="6550"/>
    <lineage>
        <taxon>Eukaryota</taxon>
        <taxon>Metazoa</taxon>
        <taxon>Spiralia</taxon>
        <taxon>Lophotrochozoa</taxon>
        <taxon>Mollusca</taxon>
        <taxon>Bivalvia</taxon>
        <taxon>Autobranchia</taxon>
        <taxon>Pteriomorphia</taxon>
        <taxon>Mytilida</taxon>
        <taxon>Mytiloidea</taxon>
        <taxon>Mytilidae</taxon>
        <taxon>Mytilinae</taxon>
        <taxon>Mytilus</taxon>
    </lineage>
</organism>
<feature type="coiled-coil region" evidence="1">
    <location>
        <begin position="20"/>
        <end position="75"/>
    </location>
</feature>
<evidence type="ECO:0000313" key="3">
    <source>
        <dbReference type="EMBL" id="CAG2211179.1"/>
    </source>
</evidence>
<gene>
    <name evidence="3" type="ORF">MEDL_25226</name>
</gene>
<evidence type="ECO:0000259" key="2">
    <source>
        <dbReference type="Pfam" id="PF00386"/>
    </source>
</evidence>
<accession>A0A8S3RNR7</accession>
<sequence>MLEHKIQSNGCSNNDTLQNFNNLEHKYRDLGQNYRDLEANNTKLFNELNELLTKYTNQEQELQTMRVKILENEEKTEKRLNSTDIRFVSQENKTAEHGKEISQLKQLNNIQPLQDLSLIKHQLQSVASETHSLSVNERARSQDFLALYNKTVSIEETINHRMSKYQNTTNLKFDQLENSQNIVFNIINKRMKDLKEHSETVENSTFVNLNKEVQNIQLNLNMSLAQLEQQIHNNSRKVAVTSCVSIQKTYNTHELVKFDDVRTSVGINNVSAFKTSGKFSCEVKGLYQLSVHIASSTPHSTYSIYKNSNKLITTYTMSYGYITTSTGVTVVEMNVGDTISVTPDRSMYMYAPHWSCITIAMLK</sequence>
<keyword evidence="1" id="KW-0175">Coiled coil</keyword>
<name>A0A8S3RNR7_MYTED</name>
<dbReference type="InterPro" id="IPR008983">
    <property type="entry name" value="Tumour_necrosis_fac-like_dom"/>
</dbReference>
<dbReference type="Pfam" id="PF00386">
    <property type="entry name" value="C1q"/>
    <property type="match status" value="1"/>
</dbReference>
<dbReference type="InterPro" id="IPR001073">
    <property type="entry name" value="C1q_dom"/>
</dbReference>
<reference evidence="3" key="1">
    <citation type="submission" date="2021-03" db="EMBL/GenBank/DDBJ databases">
        <authorList>
            <person name="Bekaert M."/>
        </authorList>
    </citation>
    <scope>NUCLEOTIDE SEQUENCE</scope>
</reference>
<dbReference type="SUPFAM" id="SSF49842">
    <property type="entry name" value="TNF-like"/>
    <property type="match status" value="1"/>
</dbReference>
<protein>
    <recommendedName>
        <fullName evidence="2">C1q domain-containing protein</fullName>
    </recommendedName>
</protein>
<feature type="domain" description="C1q" evidence="2">
    <location>
        <begin position="248"/>
        <end position="344"/>
    </location>
</feature>
<dbReference type="AlphaFoldDB" id="A0A8S3RNR7"/>
<dbReference type="Proteomes" id="UP000683360">
    <property type="component" value="Unassembled WGS sequence"/>
</dbReference>
<evidence type="ECO:0000313" key="4">
    <source>
        <dbReference type="Proteomes" id="UP000683360"/>
    </source>
</evidence>
<evidence type="ECO:0000256" key="1">
    <source>
        <dbReference type="SAM" id="Coils"/>
    </source>
</evidence>
<proteinExistence type="predicted"/>